<dbReference type="InterPro" id="IPR023214">
    <property type="entry name" value="HAD_sf"/>
</dbReference>
<dbReference type="InterPro" id="IPR050365">
    <property type="entry name" value="TIM50"/>
</dbReference>
<dbReference type="CDD" id="cd07521">
    <property type="entry name" value="HAD_FCP1-like"/>
    <property type="match status" value="1"/>
</dbReference>
<organism evidence="3 4">
    <name type="scientific">Euplotes crassus</name>
    <dbReference type="NCBI Taxonomy" id="5936"/>
    <lineage>
        <taxon>Eukaryota</taxon>
        <taxon>Sar</taxon>
        <taxon>Alveolata</taxon>
        <taxon>Ciliophora</taxon>
        <taxon>Intramacronucleata</taxon>
        <taxon>Spirotrichea</taxon>
        <taxon>Hypotrichia</taxon>
        <taxon>Euplotida</taxon>
        <taxon>Euplotidae</taxon>
        <taxon>Moneuplotes</taxon>
    </lineage>
</organism>
<dbReference type="SUPFAM" id="SSF56784">
    <property type="entry name" value="HAD-like"/>
    <property type="match status" value="1"/>
</dbReference>
<dbReference type="PROSITE" id="PS50969">
    <property type="entry name" value="FCP1"/>
    <property type="match status" value="1"/>
</dbReference>
<feature type="region of interest" description="Disordered" evidence="1">
    <location>
        <begin position="884"/>
        <end position="912"/>
    </location>
</feature>
<dbReference type="Pfam" id="PF03031">
    <property type="entry name" value="NIF"/>
    <property type="match status" value="1"/>
</dbReference>
<comment type="caution">
    <text evidence="3">The sequence shown here is derived from an EMBL/GenBank/DDBJ whole genome shotgun (WGS) entry which is preliminary data.</text>
</comment>
<dbReference type="SMART" id="SM00577">
    <property type="entry name" value="CPDc"/>
    <property type="match status" value="1"/>
</dbReference>
<dbReference type="InterPro" id="IPR004274">
    <property type="entry name" value="FCP1_dom"/>
</dbReference>
<dbReference type="PANTHER" id="PTHR12210">
    <property type="entry name" value="DULLARD PROTEIN PHOSPHATASE"/>
    <property type="match status" value="1"/>
</dbReference>
<feature type="region of interest" description="Disordered" evidence="1">
    <location>
        <begin position="29"/>
        <end position="78"/>
    </location>
</feature>
<feature type="compositionally biased region" description="Polar residues" evidence="1">
    <location>
        <begin position="891"/>
        <end position="909"/>
    </location>
</feature>
<dbReference type="Proteomes" id="UP001295684">
    <property type="component" value="Unassembled WGS sequence"/>
</dbReference>
<evidence type="ECO:0000313" key="3">
    <source>
        <dbReference type="EMBL" id="CAI2382456.1"/>
    </source>
</evidence>
<dbReference type="Gene3D" id="3.40.50.1000">
    <property type="entry name" value="HAD superfamily/HAD-like"/>
    <property type="match status" value="1"/>
</dbReference>
<feature type="region of interest" description="Disordered" evidence="1">
    <location>
        <begin position="154"/>
        <end position="216"/>
    </location>
</feature>
<keyword evidence="4" id="KW-1185">Reference proteome</keyword>
<evidence type="ECO:0000259" key="2">
    <source>
        <dbReference type="PROSITE" id="PS50969"/>
    </source>
</evidence>
<sequence length="928" mass="107290">MKQGNILKILQSINQSNLESSKILSKSRLEAKRACTQTRRKNRKQLRPNDTRSSYLSVSKDPLSSPKEVPKGGSFQINLPNPSCSFQRSFWKKDNNVFCSVSQWSHPSSTATLQEEHNWGKWRTEEEFRGNTLKEIIPPPPTVEERVNIEMRCSGKEVIQSPKKKRKNTLDQESPQIDSDKPNGSKNLCKSRGSSPVKSEGLLASKNEIMNSSKQTSKIELISDCNESKNSLERDRTTHLKRMTKMISFNLSELEEQENKENESQEIPKLVTSQDNSPFKNASYMEERSKPSIKIKTEFDNFDSAEADLDTNGYVRNKLPRLKQSKSIERLNTPRSLKNNLIMTQNFKLIGAAFSKSLKTKVNRPMVRHRNHFLETFTKKRSGISLSLANTTQQPEQSSNKLFHRHLSPSLRKNFETFVEQNKKKRMKVTGTLKKILSNSVTSQHNQKSFKNLHSLMNLQSKITESEEDEEIKKRIKKNQHLLRFRREIREIYATKKELLDVSMPAYPQYLGYFFRKCYWDHSLDQQQEESTSCVSEMFQNDGEYKAFEKCPISVNKSEPDLRGRISWDLDVPLLPSLSKEWEKIHQDHLIESLQSYQYLNDLRTPEEAPKICKDDYITPIPGKKLLVFDMDETLIHCISDAEPGQKCDVKIPVNCFDEINYKHINLRPYVRECLKELTCCYQIIVFTASIQEYADPILDYLDKDKLDNGQGLIKKRYYRRHCYKTKDNCTIKGNFLPESLDLRIFEPMGYNLKDVILVDNATHCFGFQVTNGIPMVPFYDSSEDREMIHLLHYLQKISKAHDVRPILEKTFLLPKLRKNTILESIEGVIEQRVEEVDDDFFLENQIHTFEEDKTLSRGTSSSCGLEEHFSEGVGEGKINTLMRTLPKSPPLNSSIANLESKQSQSSATGDEMVNDEFEIVETIVIEC</sequence>
<dbReference type="AlphaFoldDB" id="A0AAD1Y1A2"/>
<evidence type="ECO:0000313" key="4">
    <source>
        <dbReference type="Proteomes" id="UP001295684"/>
    </source>
</evidence>
<name>A0AAD1Y1A2_EUPCR</name>
<evidence type="ECO:0000256" key="1">
    <source>
        <dbReference type="SAM" id="MobiDB-lite"/>
    </source>
</evidence>
<feature type="domain" description="FCP1 homology" evidence="2">
    <location>
        <begin position="620"/>
        <end position="798"/>
    </location>
</feature>
<feature type="compositionally biased region" description="Polar residues" evidence="1">
    <location>
        <begin position="184"/>
        <end position="197"/>
    </location>
</feature>
<accession>A0AAD1Y1A2</accession>
<gene>
    <name evidence="3" type="ORF">ECRASSUSDP1_LOCUS23929</name>
</gene>
<reference evidence="3" key="1">
    <citation type="submission" date="2023-07" db="EMBL/GenBank/DDBJ databases">
        <authorList>
            <consortium name="AG Swart"/>
            <person name="Singh M."/>
            <person name="Singh A."/>
            <person name="Seah K."/>
            <person name="Emmerich C."/>
        </authorList>
    </citation>
    <scope>NUCLEOTIDE SEQUENCE</scope>
    <source>
        <strain evidence="3">DP1</strain>
    </source>
</reference>
<protein>
    <recommendedName>
        <fullName evidence="2">FCP1 homology domain-containing protein</fullName>
    </recommendedName>
</protein>
<proteinExistence type="predicted"/>
<dbReference type="InterPro" id="IPR036412">
    <property type="entry name" value="HAD-like_sf"/>
</dbReference>
<dbReference type="EMBL" id="CAMPGE010024634">
    <property type="protein sequence ID" value="CAI2382456.1"/>
    <property type="molecule type" value="Genomic_DNA"/>
</dbReference>